<evidence type="ECO:0000259" key="11">
    <source>
        <dbReference type="Pfam" id="PF10475"/>
    </source>
</evidence>
<dbReference type="GO" id="GO:0005829">
    <property type="term" value="C:cytosol"/>
    <property type="evidence" value="ECO:0007669"/>
    <property type="project" value="GOC"/>
</dbReference>
<feature type="coiled-coil region" evidence="8">
    <location>
        <begin position="295"/>
        <end position="353"/>
    </location>
</feature>
<keyword evidence="7 8" id="KW-0175">Coiled coil</keyword>
<comment type="subcellular location">
    <subcellularLocation>
        <location evidence="1">Golgi apparatus</location>
        <location evidence="1">trans-Golgi network</location>
    </subcellularLocation>
</comment>
<proteinExistence type="inferred from homology"/>
<keyword evidence="5" id="KW-0653">Protein transport</keyword>
<dbReference type="GO" id="GO:0015031">
    <property type="term" value="P:protein transport"/>
    <property type="evidence" value="ECO:0007669"/>
    <property type="project" value="UniProtKB-KW"/>
</dbReference>
<dbReference type="GO" id="GO:0006896">
    <property type="term" value="P:Golgi to vacuole transport"/>
    <property type="evidence" value="ECO:0007669"/>
    <property type="project" value="TreeGrafter"/>
</dbReference>
<dbReference type="InterPro" id="IPR019515">
    <property type="entry name" value="VPS54_N"/>
</dbReference>
<feature type="domain" description="Vacuolar protein sorting-associated protein 54 C-terminal" evidence="10">
    <location>
        <begin position="837"/>
        <end position="968"/>
    </location>
</feature>
<comment type="caution">
    <text evidence="12">The sequence shown here is derived from an EMBL/GenBank/DDBJ whole genome shotgun (WGS) entry which is preliminary data.</text>
</comment>
<evidence type="ECO:0000313" key="13">
    <source>
        <dbReference type="Proteomes" id="UP000664169"/>
    </source>
</evidence>
<dbReference type="EMBL" id="CAJPDQ010000029">
    <property type="protein sequence ID" value="CAF9928271.1"/>
    <property type="molecule type" value="Genomic_DNA"/>
</dbReference>
<accession>A0A8H3FLN4</accession>
<evidence type="ECO:0000259" key="10">
    <source>
        <dbReference type="Pfam" id="PF07928"/>
    </source>
</evidence>
<evidence type="ECO:0000256" key="7">
    <source>
        <dbReference type="ARBA" id="ARBA00023054"/>
    </source>
</evidence>
<feature type="region of interest" description="Disordered" evidence="9">
    <location>
        <begin position="161"/>
        <end position="205"/>
    </location>
</feature>
<dbReference type="Proteomes" id="UP000664169">
    <property type="component" value="Unassembled WGS sequence"/>
</dbReference>
<dbReference type="PANTHER" id="PTHR12965:SF0">
    <property type="entry name" value="VACUOLAR PROTEIN SORTING-ASSOCIATED PROTEIN 54"/>
    <property type="match status" value="1"/>
</dbReference>
<evidence type="ECO:0000256" key="5">
    <source>
        <dbReference type="ARBA" id="ARBA00022927"/>
    </source>
</evidence>
<keyword evidence="13" id="KW-1185">Reference proteome</keyword>
<protein>
    <recommendedName>
        <fullName evidence="3">Vacuolar protein sorting-associated protein 54</fullName>
    </recommendedName>
</protein>
<evidence type="ECO:0000256" key="8">
    <source>
        <dbReference type="SAM" id="Coils"/>
    </source>
</evidence>
<dbReference type="GO" id="GO:0019905">
    <property type="term" value="F:syntaxin binding"/>
    <property type="evidence" value="ECO:0007669"/>
    <property type="project" value="TreeGrafter"/>
</dbReference>
<comment type="similarity">
    <text evidence="2">Belongs to the VPS54 family.</text>
</comment>
<feature type="region of interest" description="Disordered" evidence="9">
    <location>
        <begin position="795"/>
        <end position="827"/>
    </location>
</feature>
<dbReference type="GO" id="GO:0042147">
    <property type="term" value="P:retrograde transport, endosome to Golgi"/>
    <property type="evidence" value="ECO:0007669"/>
    <property type="project" value="InterPro"/>
</dbReference>
<keyword evidence="4" id="KW-0813">Transport</keyword>
<feature type="region of interest" description="Disordered" evidence="9">
    <location>
        <begin position="608"/>
        <end position="653"/>
    </location>
</feature>
<evidence type="ECO:0000256" key="6">
    <source>
        <dbReference type="ARBA" id="ARBA00023034"/>
    </source>
</evidence>
<dbReference type="InterPro" id="IPR012501">
    <property type="entry name" value="Vps54_C"/>
</dbReference>
<dbReference type="GO" id="GO:0000938">
    <property type="term" value="C:GARP complex"/>
    <property type="evidence" value="ECO:0007669"/>
    <property type="project" value="InterPro"/>
</dbReference>
<reference evidence="12" key="1">
    <citation type="submission" date="2021-03" db="EMBL/GenBank/DDBJ databases">
        <authorList>
            <person name="Tagirdzhanova G."/>
        </authorList>
    </citation>
    <scope>NUCLEOTIDE SEQUENCE</scope>
</reference>
<evidence type="ECO:0000256" key="1">
    <source>
        <dbReference type="ARBA" id="ARBA00004601"/>
    </source>
</evidence>
<feature type="compositionally biased region" description="Polar residues" evidence="9">
    <location>
        <begin position="620"/>
        <end position="647"/>
    </location>
</feature>
<evidence type="ECO:0000256" key="9">
    <source>
        <dbReference type="SAM" id="MobiDB-lite"/>
    </source>
</evidence>
<feature type="compositionally biased region" description="Polar residues" evidence="9">
    <location>
        <begin position="161"/>
        <end position="186"/>
    </location>
</feature>
<dbReference type="AlphaFoldDB" id="A0A8H3FLN4"/>
<feature type="region of interest" description="Disordered" evidence="9">
    <location>
        <begin position="1"/>
        <end position="33"/>
    </location>
</feature>
<name>A0A8H3FLN4_9LECA</name>
<evidence type="ECO:0000313" key="12">
    <source>
        <dbReference type="EMBL" id="CAF9928271.1"/>
    </source>
</evidence>
<keyword evidence="6" id="KW-0333">Golgi apparatus</keyword>
<sequence length="1099" mass="121136">MSSRRSIDSTTSPRIGLTSSRSASNTYKSAQRPEQLHIRRLSVASSISSALPSPRERLQETIAESSNNAISTLLQPPIVRTGLLPHTSGVSAPRPSIRDIPPVTLSNIPRVNDQIFKEYINQAGSLYDSFRRAKDHVEEKSSSSFQLASSHDNAALDSITQTVQKRTPSSPSLSRTESASSITNVGATGRRRNSGANTRRAGPTVSPLSTIPGVYFEEDFKLENPRTFDVVSEKAEIVRSLVNGSAVSSGTGKKALAANAILQEKLSWYMDTVEIHLISSISTASSSFFAALGSLRELHAEAEESVNKIKSLRNDLQHLDQGMAVGGLKIVAMKRRRENVRKLSEAIRQLEEIVRVMTNCEGQVDRGEIEAALKGLVVVERLIAGDAEDLPDVSKDSRQLPYQGNTIDLRGIKALEGASDDIAYLRKRIGKAFEAKFLDILLIDLRRHVDLVPLNSTFIRWDKASNRLRGVHVRTPSELPAYMHVDGDFRSNLLAQLRGLAKSDSIMPAAVSYREAILREFKKLIRRHLPSSSDEDADTITSVATHLSTRLSQQDKSAILARNLRALDQTDAEDMFKKIYANVGEALRRLGTQVKVILDITSSLGSPHPNLPLRSPAIRSPNTSTPRSATHNGFLSPQTDLHPQLQSPGPAPSLVRQDEIQQALDLSSLLGQAVDDAQNQITKILKVRVGQTTTLDMPYFLRYFTLNRLFADECEAVSGKAGTALKTVVNEHIRNFVKEISDAQRQSLVQIMDADKWDVKDFSDEDTRRLETIVANSTEVNNSWIKMSSLWDDNENAEPANSANGTINGGQAPAPADAQSEDNKTSKDKLRGAVLDDEKYILPASAIAILEGVETYEKLLHSIPSMSTEILTSLLDYIKLYNSRSSQLILGAGATKSAGLKNITTRHLALSSQALNFITALIPYVREFARRYPSGSSTTITEFDDTKRRLQEHRIGIQEKLIEIMTSRSSAHVSKMKETDWTKAAESTNTYMETLIKETNTLHKVLVKLLPESNVRMIMAPVIGNYRDQWGRAFQEVIILSETAKQNLVRDAEYFRTRISKIDGAGDIGDFLYDTANGRTVAATIDAPSANGINPSNPN</sequence>
<dbReference type="InterPro" id="IPR039745">
    <property type="entry name" value="Vps54"/>
</dbReference>
<feature type="domain" description="Vacuolar protein sorting-associated protein 54 N-terminal" evidence="11">
    <location>
        <begin position="264"/>
        <end position="379"/>
    </location>
</feature>
<evidence type="ECO:0000256" key="4">
    <source>
        <dbReference type="ARBA" id="ARBA00022448"/>
    </source>
</evidence>
<evidence type="ECO:0000256" key="3">
    <source>
        <dbReference type="ARBA" id="ARBA00017665"/>
    </source>
</evidence>
<feature type="compositionally biased region" description="Polar residues" evidence="9">
    <location>
        <begin position="1"/>
        <end position="29"/>
    </location>
</feature>
<dbReference type="PANTHER" id="PTHR12965">
    <property type="entry name" value="VACUOLAR PROTEIN SORTING 54"/>
    <property type="match status" value="1"/>
</dbReference>
<organism evidence="12 13">
    <name type="scientific">Gomphillus americanus</name>
    <dbReference type="NCBI Taxonomy" id="1940652"/>
    <lineage>
        <taxon>Eukaryota</taxon>
        <taxon>Fungi</taxon>
        <taxon>Dikarya</taxon>
        <taxon>Ascomycota</taxon>
        <taxon>Pezizomycotina</taxon>
        <taxon>Lecanoromycetes</taxon>
        <taxon>OSLEUM clade</taxon>
        <taxon>Ostropomycetidae</taxon>
        <taxon>Ostropales</taxon>
        <taxon>Graphidaceae</taxon>
        <taxon>Gomphilloideae</taxon>
        <taxon>Gomphillus</taxon>
    </lineage>
</organism>
<dbReference type="OrthoDB" id="10259024at2759"/>
<dbReference type="Pfam" id="PF07928">
    <property type="entry name" value="Vps54"/>
    <property type="match status" value="1"/>
</dbReference>
<gene>
    <name evidence="12" type="ORF">GOMPHAMPRED_004639</name>
</gene>
<dbReference type="Pfam" id="PF10475">
    <property type="entry name" value="Vps54_N"/>
    <property type="match status" value="1"/>
</dbReference>
<evidence type="ECO:0000256" key="2">
    <source>
        <dbReference type="ARBA" id="ARBA00009150"/>
    </source>
</evidence>